<dbReference type="Proteomes" id="UP001172102">
    <property type="component" value="Unassembled WGS sequence"/>
</dbReference>
<reference evidence="2" key="1">
    <citation type="submission" date="2023-06" db="EMBL/GenBank/DDBJ databases">
        <title>Genome-scale phylogeny and comparative genomics of the fungal order Sordariales.</title>
        <authorList>
            <consortium name="Lawrence Berkeley National Laboratory"/>
            <person name="Hensen N."/>
            <person name="Bonometti L."/>
            <person name="Westerberg I."/>
            <person name="Brannstrom I.O."/>
            <person name="Guillou S."/>
            <person name="Cros-Aarteil S."/>
            <person name="Calhoun S."/>
            <person name="Haridas S."/>
            <person name="Kuo A."/>
            <person name="Mondo S."/>
            <person name="Pangilinan J."/>
            <person name="Riley R."/>
            <person name="Labutti K."/>
            <person name="Andreopoulos B."/>
            <person name="Lipzen A."/>
            <person name="Chen C."/>
            <person name="Yanf M."/>
            <person name="Daum C."/>
            <person name="Ng V."/>
            <person name="Clum A."/>
            <person name="Steindorff A."/>
            <person name="Ohm R."/>
            <person name="Martin F."/>
            <person name="Silar P."/>
            <person name="Natvig D."/>
            <person name="Lalanne C."/>
            <person name="Gautier V."/>
            <person name="Ament-Velasquez S.L."/>
            <person name="Kruys A."/>
            <person name="Hutchinson M.I."/>
            <person name="Powell A.J."/>
            <person name="Barry K."/>
            <person name="Miller A.N."/>
            <person name="Grigoriev I.V."/>
            <person name="Debuchy R."/>
            <person name="Gladieux P."/>
            <person name="Thoren M.H."/>
            <person name="Johannesson H."/>
        </authorList>
    </citation>
    <scope>NUCLEOTIDE SEQUENCE</scope>
    <source>
        <strain evidence="2">SMH4607-1</strain>
    </source>
</reference>
<accession>A0AA40E8G3</accession>
<feature type="region of interest" description="Disordered" evidence="1">
    <location>
        <begin position="46"/>
        <end position="74"/>
    </location>
</feature>
<sequence>MSCYVVWSRGRDKLVTPCLPDVERIASLSQGISRHPNEFARLTTTANSHAKQPLAPLRPHHPSVSRELDAQDDYHKRGYFHTSSILEDQG</sequence>
<evidence type="ECO:0000313" key="2">
    <source>
        <dbReference type="EMBL" id="KAK0730790.1"/>
    </source>
</evidence>
<keyword evidence="3" id="KW-1185">Reference proteome</keyword>
<organism evidence="2 3">
    <name type="scientific">Lasiosphaeris hirsuta</name>
    <dbReference type="NCBI Taxonomy" id="260670"/>
    <lineage>
        <taxon>Eukaryota</taxon>
        <taxon>Fungi</taxon>
        <taxon>Dikarya</taxon>
        <taxon>Ascomycota</taxon>
        <taxon>Pezizomycotina</taxon>
        <taxon>Sordariomycetes</taxon>
        <taxon>Sordariomycetidae</taxon>
        <taxon>Sordariales</taxon>
        <taxon>Lasiosphaeriaceae</taxon>
        <taxon>Lasiosphaeris</taxon>
    </lineage>
</organism>
<evidence type="ECO:0000256" key="1">
    <source>
        <dbReference type="SAM" id="MobiDB-lite"/>
    </source>
</evidence>
<name>A0AA40E8G3_9PEZI</name>
<dbReference type="EMBL" id="JAUKUA010000001">
    <property type="protein sequence ID" value="KAK0730790.1"/>
    <property type="molecule type" value="Genomic_DNA"/>
</dbReference>
<gene>
    <name evidence="2" type="ORF">B0H67DRAFT_50106</name>
</gene>
<dbReference type="AlphaFoldDB" id="A0AA40E8G3"/>
<protein>
    <submittedName>
        <fullName evidence="2">Uncharacterized protein</fullName>
    </submittedName>
</protein>
<feature type="compositionally biased region" description="Basic and acidic residues" evidence="1">
    <location>
        <begin position="64"/>
        <end position="74"/>
    </location>
</feature>
<comment type="caution">
    <text evidence="2">The sequence shown here is derived from an EMBL/GenBank/DDBJ whole genome shotgun (WGS) entry which is preliminary data.</text>
</comment>
<evidence type="ECO:0000313" key="3">
    <source>
        <dbReference type="Proteomes" id="UP001172102"/>
    </source>
</evidence>
<proteinExistence type="predicted"/>